<sequence length="173" mass="19302">MVKQIFAAPEFDQFNQIFPGPVIEFSAHVSRIDESPQSDVRNPARIAGGDFPEEMTDHALRKIVGFDFVFQRQPSHGRSQIPMSADHSFEQFFMAQMVQPANLAVTLSGGVNQGQILRGSLPQKTSFQRRGQRLGVGAADEPAGCNGGIACDHGDCFIRRHHRYFFHDRTLTD</sequence>
<protein>
    <submittedName>
        <fullName evidence="1">Uncharacterized protein</fullName>
    </submittedName>
</protein>
<accession>A0A645AZ46</accession>
<comment type="caution">
    <text evidence="1">The sequence shown here is derived from an EMBL/GenBank/DDBJ whole genome shotgun (WGS) entry which is preliminary data.</text>
</comment>
<proteinExistence type="predicted"/>
<dbReference type="AlphaFoldDB" id="A0A645AZ46"/>
<name>A0A645AZ46_9ZZZZ</name>
<reference evidence="1" key="1">
    <citation type="submission" date="2019-08" db="EMBL/GenBank/DDBJ databases">
        <authorList>
            <person name="Kucharzyk K."/>
            <person name="Murdoch R.W."/>
            <person name="Higgins S."/>
            <person name="Loffler F."/>
        </authorList>
    </citation>
    <scope>NUCLEOTIDE SEQUENCE</scope>
</reference>
<gene>
    <name evidence="1" type="ORF">SDC9_105346</name>
</gene>
<organism evidence="1">
    <name type="scientific">bioreactor metagenome</name>
    <dbReference type="NCBI Taxonomy" id="1076179"/>
    <lineage>
        <taxon>unclassified sequences</taxon>
        <taxon>metagenomes</taxon>
        <taxon>ecological metagenomes</taxon>
    </lineage>
</organism>
<dbReference type="EMBL" id="VSSQ01016804">
    <property type="protein sequence ID" value="MPM58515.1"/>
    <property type="molecule type" value="Genomic_DNA"/>
</dbReference>
<evidence type="ECO:0000313" key="1">
    <source>
        <dbReference type="EMBL" id="MPM58515.1"/>
    </source>
</evidence>